<dbReference type="Pfam" id="PF00078">
    <property type="entry name" value="RVT_1"/>
    <property type="match status" value="1"/>
</dbReference>
<keyword evidence="3" id="KW-1185">Reference proteome</keyword>
<evidence type="ECO:0000259" key="1">
    <source>
        <dbReference type="Pfam" id="PF00078"/>
    </source>
</evidence>
<dbReference type="AlphaFoldDB" id="A0A9D4AA68"/>
<protein>
    <recommendedName>
        <fullName evidence="1">Reverse transcriptase domain-containing protein</fullName>
    </recommendedName>
</protein>
<feature type="domain" description="Reverse transcriptase" evidence="1">
    <location>
        <begin position="2"/>
        <end position="88"/>
    </location>
</feature>
<dbReference type="PANTHER" id="PTHR46890:SF48">
    <property type="entry name" value="RNA-DIRECTED DNA POLYMERASE"/>
    <property type="match status" value="1"/>
</dbReference>
<organism evidence="2 3">
    <name type="scientific">Gossypium stocksii</name>
    <dbReference type="NCBI Taxonomy" id="47602"/>
    <lineage>
        <taxon>Eukaryota</taxon>
        <taxon>Viridiplantae</taxon>
        <taxon>Streptophyta</taxon>
        <taxon>Embryophyta</taxon>
        <taxon>Tracheophyta</taxon>
        <taxon>Spermatophyta</taxon>
        <taxon>Magnoliopsida</taxon>
        <taxon>eudicotyledons</taxon>
        <taxon>Gunneridae</taxon>
        <taxon>Pentapetalae</taxon>
        <taxon>rosids</taxon>
        <taxon>malvids</taxon>
        <taxon>Malvales</taxon>
        <taxon>Malvaceae</taxon>
        <taxon>Malvoideae</taxon>
        <taxon>Gossypium</taxon>
    </lineage>
</organism>
<evidence type="ECO:0000313" key="3">
    <source>
        <dbReference type="Proteomes" id="UP000828251"/>
    </source>
</evidence>
<accession>A0A9D4AA68</accession>
<dbReference type="InterPro" id="IPR000477">
    <property type="entry name" value="RT_dom"/>
</dbReference>
<name>A0A9D4AA68_9ROSI</name>
<reference evidence="2 3" key="1">
    <citation type="journal article" date="2021" name="Plant Biotechnol. J.">
        <title>Multi-omics assisted identification of the key and species-specific regulatory components of drought-tolerant mechanisms in Gossypium stocksii.</title>
        <authorList>
            <person name="Yu D."/>
            <person name="Ke L."/>
            <person name="Zhang D."/>
            <person name="Wu Y."/>
            <person name="Sun Y."/>
            <person name="Mei J."/>
            <person name="Sun J."/>
            <person name="Sun Y."/>
        </authorList>
    </citation>
    <scope>NUCLEOTIDE SEQUENCE [LARGE SCALE GENOMIC DNA]</scope>
    <source>
        <strain evidence="3">cv. E1</strain>
        <tissue evidence="2">Leaf</tissue>
    </source>
</reference>
<dbReference type="PANTHER" id="PTHR46890">
    <property type="entry name" value="NON-LTR RETROLELEMENT REVERSE TRANSCRIPTASE-LIKE PROTEIN-RELATED"/>
    <property type="match status" value="1"/>
</dbReference>
<dbReference type="OrthoDB" id="999287at2759"/>
<sequence length="111" mass="12549">MALKLDMSKAYAKVEWAFLRDMMLRMGFESSWVDFIMQCVSTASYSISINGERGSLFKPERSLRQGDSLSPYLFLICSGGLSSLMRLAKEEGLVRGAKYAEEDLKLLIYSL</sequence>
<evidence type="ECO:0000313" key="2">
    <source>
        <dbReference type="EMBL" id="KAH1097956.1"/>
    </source>
</evidence>
<comment type="caution">
    <text evidence="2">The sequence shown here is derived from an EMBL/GenBank/DDBJ whole genome shotgun (WGS) entry which is preliminary data.</text>
</comment>
<dbReference type="EMBL" id="JAIQCV010000005">
    <property type="protein sequence ID" value="KAH1097956.1"/>
    <property type="molecule type" value="Genomic_DNA"/>
</dbReference>
<gene>
    <name evidence="2" type="ORF">J1N35_014877</name>
</gene>
<proteinExistence type="predicted"/>
<dbReference type="Proteomes" id="UP000828251">
    <property type="component" value="Unassembled WGS sequence"/>
</dbReference>
<dbReference type="InterPro" id="IPR052343">
    <property type="entry name" value="Retrotransposon-Effector_Assoc"/>
</dbReference>